<proteinExistence type="predicted"/>
<gene>
    <name evidence="1" type="ORF">NBR_LOCUS6968</name>
</gene>
<keyword evidence="2" id="KW-1185">Reference proteome</keyword>
<accession>A0A0N4XVW1</accession>
<evidence type="ECO:0000313" key="1">
    <source>
        <dbReference type="EMBL" id="VDL70557.1"/>
    </source>
</evidence>
<reference evidence="1 2" key="2">
    <citation type="submission" date="2018-11" db="EMBL/GenBank/DDBJ databases">
        <authorList>
            <consortium name="Pathogen Informatics"/>
        </authorList>
    </citation>
    <scope>NUCLEOTIDE SEQUENCE [LARGE SCALE GENOMIC DNA]</scope>
</reference>
<reference evidence="3" key="1">
    <citation type="submission" date="2017-02" db="UniProtKB">
        <authorList>
            <consortium name="WormBaseParasite"/>
        </authorList>
    </citation>
    <scope>IDENTIFICATION</scope>
</reference>
<protein>
    <submittedName>
        <fullName evidence="3">Conserved domain protein</fullName>
    </submittedName>
</protein>
<dbReference type="AlphaFoldDB" id="A0A0N4XVW1"/>
<dbReference type="WBParaSite" id="NBR_0000696701-mRNA-1">
    <property type="protein sequence ID" value="NBR_0000696701-mRNA-1"/>
    <property type="gene ID" value="NBR_0000696701"/>
</dbReference>
<evidence type="ECO:0000313" key="3">
    <source>
        <dbReference type="WBParaSite" id="NBR_0000696701-mRNA-1"/>
    </source>
</evidence>
<dbReference type="Proteomes" id="UP000271162">
    <property type="component" value="Unassembled WGS sequence"/>
</dbReference>
<dbReference type="EMBL" id="UYSL01019846">
    <property type="protein sequence ID" value="VDL70557.1"/>
    <property type="molecule type" value="Genomic_DNA"/>
</dbReference>
<evidence type="ECO:0000313" key="2">
    <source>
        <dbReference type="Proteomes" id="UP000271162"/>
    </source>
</evidence>
<sequence length="77" mass="8519">MGEQGAETDGRSHQRSNRPITISACRNHESFQGSLPILFAGPEASVRDESRPVGGSDITAQREKTLCPFFQRFDAIR</sequence>
<organism evidence="3">
    <name type="scientific">Nippostrongylus brasiliensis</name>
    <name type="common">Rat hookworm</name>
    <dbReference type="NCBI Taxonomy" id="27835"/>
    <lineage>
        <taxon>Eukaryota</taxon>
        <taxon>Metazoa</taxon>
        <taxon>Ecdysozoa</taxon>
        <taxon>Nematoda</taxon>
        <taxon>Chromadorea</taxon>
        <taxon>Rhabditida</taxon>
        <taxon>Rhabditina</taxon>
        <taxon>Rhabditomorpha</taxon>
        <taxon>Strongyloidea</taxon>
        <taxon>Heligmosomidae</taxon>
        <taxon>Nippostrongylus</taxon>
    </lineage>
</organism>
<name>A0A0N4XVW1_NIPBR</name>